<evidence type="ECO:0000256" key="5">
    <source>
        <dbReference type="RuleBase" id="RU003557"/>
    </source>
</evidence>
<dbReference type="Pfam" id="PF02803">
    <property type="entry name" value="Thiolase_C"/>
    <property type="match status" value="1"/>
</dbReference>
<dbReference type="InterPro" id="IPR016039">
    <property type="entry name" value="Thiolase-like"/>
</dbReference>
<evidence type="ECO:0000256" key="2">
    <source>
        <dbReference type="ARBA" id="ARBA00022679"/>
    </source>
</evidence>
<gene>
    <name evidence="8" type="ORF">XaplCFBP3122_06745</name>
</gene>
<dbReference type="PIRSF" id="PIRSF000429">
    <property type="entry name" value="Ac-CoA_Ac_transf"/>
    <property type="match status" value="1"/>
</dbReference>
<evidence type="ECO:0000256" key="3">
    <source>
        <dbReference type="ARBA" id="ARBA00023315"/>
    </source>
</evidence>
<dbReference type="PROSITE" id="PS00098">
    <property type="entry name" value="THIOLASE_1"/>
    <property type="match status" value="1"/>
</dbReference>
<dbReference type="InterPro" id="IPR020616">
    <property type="entry name" value="Thiolase_N"/>
</dbReference>
<comment type="similarity">
    <text evidence="1 5">Belongs to the thiolase-like superfamily. Thiolase family.</text>
</comment>
<feature type="domain" description="Thiolase N-terminal" evidence="6">
    <location>
        <begin position="4"/>
        <end position="260"/>
    </location>
</feature>
<dbReference type="InterPro" id="IPR020615">
    <property type="entry name" value="Thiolase_acyl_enz_int_AS"/>
</dbReference>
<dbReference type="PANTHER" id="PTHR18919">
    <property type="entry name" value="ACETYL-COA C-ACYLTRANSFERASE"/>
    <property type="match status" value="1"/>
</dbReference>
<evidence type="ECO:0000256" key="4">
    <source>
        <dbReference type="PIRSR" id="PIRSR000429-1"/>
    </source>
</evidence>
<evidence type="ECO:0000259" key="7">
    <source>
        <dbReference type="Pfam" id="PF02803"/>
    </source>
</evidence>
<feature type="active site" description="Acyl-thioester intermediate" evidence="4">
    <location>
        <position position="88"/>
    </location>
</feature>
<name>A0A2S6Z6G4_9XANT</name>
<comment type="caution">
    <text evidence="8">The sequence shown here is derived from an EMBL/GenBank/DDBJ whole genome shotgun (WGS) entry which is preliminary data.</text>
</comment>
<feature type="domain" description="Thiolase C-terminal" evidence="7">
    <location>
        <begin position="269"/>
        <end position="389"/>
    </location>
</feature>
<evidence type="ECO:0000313" key="9">
    <source>
        <dbReference type="Proteomes" id="UP000238270"/>
    </source>
</evidence>
<sequence length="391" mass="39927">MSDIVIVAAKRTAIGSFLGQFNGVPAPKLAAAAIEGALAQSGVAPADISEVIVGCVLPANLGQAPARQAAIAAGIPTSTGATTINKVCGSGMKAIMFGHDLIKAGSASIVVAGGMESMSNAPHLLPNSRTGNRYGNFQAVDHMAWDGLTNPYDGQAMGVFGEATAEKFGFSRADQDAFAIASVERAQAAQRSGAFADEIVPVTVATRKGEVVVDSDEQPGKSDIAKIPTLKPAFKKDGSVTAASSSSISDGAAITVLMRADEAQRRGIAPLARIVGHVTHSQEPEWFTTAPVAAIQTLIGKIGWQLDEVDLFEINEAFAVVAMTPIAELGISHDKVNVNGGACALGHPIGASGARLVVTLVNALRTRGGKRGIATLCIGGGEATAIAIELI</sequence>
<dbReference type="Gene3D" id="3.40.47.10">
    <property type="match status" value="2"/>
</dbReference>
<dbReference type="InterPro" id="IPR020617">
    <property type="entry name" value="Thiolase_C"/>
</dbReference>
<dbReference type="PANTHER" id="PTHR18919:SF164">
    <property type="entry name" value="ACETYL-COA ACETYLTRANSFERASE"/>
    <property type="match status" value="1"/>
</dbReference>
<reference evidence="8 9" key="1">
    <citation type="submission" date="2016-08" db="EMBL/GenBank/DDBJ databases">
        <title>Evolution of the type three secretion system and type three effector repertoires in Xanthomonas.</title>
        <authorList>
            <person name="Merda D."/>
            <person name="Briand M."/>
            <person name="Bosis E."/>
            <person name="Rousseau C."/>
            <person name="Portier P."/>
            <person name="Jacques M.-A."/>
            <person name="Fischer-Le Saux M."/>
        </authorList>
    </citation>
    <scope>NUCLEOTIDE SEQUENCE [LARGE SCALE GENOMIC DNA]</scope>
    <source>
        <strain evidence="8 9">CFBP 3122</strain>
    </source>
</reference>
<feature type="active site" description="Proton acceptor" evidence="4">
    <location>
        <position position="347"/>
    </location>
</feature>
<protein>
    <submittedName>
        <fullName evidence="8">Acetyl-CoA acetyltransferase</fullName>
        <ecNumber evidence="8">2.3.1.9</ecNumber>
    </submittedName>
</protein>
<dbReference type="AlphaFoldDB" id="A0A2S6Z6G4"/>
<dbReference type="PROSITE" id="PS00099">
    <property type="entry name" value="THIOLASE_3"/>
    <property type="match status" value="1"/>
</dbReference>
<evidence type="ECO:0000259" key="6">
    <source>
        <dbReference type="Pfam" id="PF00108"/>
    </source>
</evidence>
<dbReference type="InterPro" id="IPR020610">
    <property type="entry name" value="Thiolase_AS"/>
</dbReference>
<dbReference type="Pfam" id="PF00108">
    <property type="entry name" value="Thiolase_N"/>
    <property type="match status" value="1"/>
</dbReference>
<keyword evidence="3 5" id="KW-0012">Acyltransferase</keyword>
<dbReference type="RefSeq" id="WP_104597433.1">
    <property type="nucleotide sequence ID" value="NZ_MIGV01000005.1"/>
</dbReference>
<dbReference type="EMBL" id="MIGV01000005">
    <property type="protein sequence ID" value="PPT77146.1"/>
    <property type="molecule type" value="Genomic_DNA"/>
</dbReference>
<dbReference type="GO" id="GO:0044281">
    <property type="term" value="P:small molecule metabolic process"/>
    <property type="evidence" value="ECO:0007669"/>
    <property type="project" value="UniProtKB-ARBA"/>
</dbReference>
<dbReference type="InterPro" id="IPR002155">
    <property type="entry name" value="Thiolase"/>
</dbReference>
<evidence type="ECO:0000256" key="1">
    <source>
        <dbReference type="ARBA" id="ARBA00010982"/>
    </source>
</evidence>
<dbReference type="NCBIfam" id="TIGR01930">
    <property type="entry name" value="AcCoA-C-Actrans"/>
    <property type="match status" value="1"/>
</dbReference>
<dbReference type="GO" id="GO:0003985">
    <property type="term" value="F:acetyl-CoA C-acetyltransferase activity"/>
    <property type="evidence" value="ECO:0007669"/>
    <property type="project" value="UniProtKB-EC"/>
</dbReference>
<organism evidence="8 9">
    <name type="scientific">Xanthomonas arboricola pv. populi</name>
    <dbReference type="NCBI Taxonomy" id="487823"/>
    <lineage>
        <taxon>Bacteria</taxon>
        <taxon>Pseudomonadati</taxon>
        <taxon>Pseudomonadota</taxon>
        <taxon>Gammaproteobacteria</taxon>
        <taxon>Lysobacterales</taxon>
        <taxon>Lysobacteraceae</taxon>
        <taxon>Xanthomonas</taxon>
    </lineage>
</organism>
<evidence type="ECO:0000313" key="8">
    <source>
        <dbReference type="EMBL" id="PPT77146.1"/>
    </source>
</evidence>
<feature type="active site" description="Proton acceptor" evidence="4">
    <location>
        <position position="377"/>
    </location>
</feature>
<accession>A0A2S6Z6G4</accession>
<keyword evidence="2 5" id="KW-0808">Transferase</keyword>
<dbReference type="SUPFAM" id="SSF53901">
    <property type="entry name" value="Thiolase-like"/>
    <property type="match status" value="2"/>
</dbReference>
<dbReference type="FunFam" id="3.40.47.10:FF:000010">
    <property type="entry name" value="Acetyl-CoA acetyltransferase (Thiolase)"/>
    <property type="match status" value="1"/>
</dbReference>
<proteinExistence type="inferred from homology"/>
<dbReference type="EC" id="2.3.1.9" evidence="8"/>
<dbReference type="Proteomes" id="UP000238270">
    <property type="component" value="Unassembled WGS sequence"/>
</dbReference>
<dbReference type="CDD" id="cd00751">
    <property type="entry name" value="thiolase"/>
    <property type="match status" value="1"/>
</dbReference>